<keyword evidence="5 6" id="KW-0472">Membrane</keyword>
<dbReference type="GO" id="GO:0022857">
    <property type="term" value="F:transmembrane transporter activity"/>
    <property type="evidence" value="ECO:0007669"/>
    <property type="project" value="InterPro"/>
</dbReference>
<keyword evidence="8" id="KW-1185">Reference proteome</keyword>
<keyword evidence="4 6" id="KW-1133">Transmembrane helix</keyword>
<comment type="subcellular location">
    <subcellularLocation>
        <location evidence="1">Cell membrane</location>
        <topology evidence="1">Multi-pass membrane protein</topology>
    </subcellularLocation>
</comment>
<feature type="transmembrane region" description="Helical" evidence="6">
    <location>
        <begin position="111"/>
        <end position="130"/>
    </location>
</feature>
<dbReference type="STRING" id="897.B2D07_07470"/>
<evidence type="ECO:0000256" key="6">
    <source>
        <dbReference type="SAM" id="Phobius"/>
    </source>
</evidence>
<sequence length="320" mass="33774">MKVLMQRFNIQIGISGVFAGLLAIFILLSPRTFLSPQIYISFASTIPFTALLALGLTFLIIAGEMDLSFPSVMAVSGLTFAELFLATGNAGLAFIAAVAVGSAAGLMNGMLVVRVGVPSIIATIGTQFFWRGFSTLMADGLARNLVPVRDTLLHHLFVGRLTGTIPAQSLWCLGIAGVLGLILNRHAFGESVLCIGDDIRTARVMGIRTGRVRILLFVFMGAVSALVSVMTCLEMANWWPTQGEGYLLLVFASIFIGGTSVFGGEGTVFGTLVGAAIIGIIEAGIISAGFSGFWTRLVHGAIIVASVSVYATIFRDRDTA</sequence>
<evidence type="ECO:0000256" key="2">
    <source>
        <dbReference type="ARBA" id="ARBA00022475"/>
    </source>
</evidence>
<dbReference type="PANTHER" id="PTHR32196">
    <property type="entry name" value="ABC TRANSPORTER PERMEASE PROTEIN YPHD-RELATED-RELATED"/>
    <property type="match status" value="1"/>
</dbReference>
<keyword evidence="2" id="KW-1003">Cell membrane</keyword>
<feature type="transmembrane region" description="Helical" evidence="6">
    <location>
        <begin position="12"/>
        <end position="28"/>
    </location>
</feature>
<evidence type="ECO:0000256" key="4">
    <source>
        <dbReference type="ARBA" id="ARBA00022989"/>
    </source>
</evidence>
<reference evidence="7 8" key="1">
    <citation type="journal article" date="2013" name="Genome Announc.">
        <title>Draft genome sequences for three mercury-methylating, sulfate-reducing bacteria.</title>
        <authorList>
            <person name="Brown S.D."/>
            <person name="Hurt R.A.Jr."/>
            <person name="Gilmour C.C."/>
            <person name="Elias D.A."/>
        </authorList>
    </citation>
    <scope>NUCLEOTIDE SEQUENCE [LARGE SCALE GENOMIC DNA]</scope>
    <source>
        <strain evidence="7 8">DSM 2059</strain>
    </source>
</reference>
<dbReference type="GO" id="GO:0005886">
    <property type="term" value="C:plasma membrane"/>
    <property type="evidence" value="ECO:0007669"/>
    <property type="project" value="UniProtKB-SubCell"/>
</dbReference>
<dbReference type="CDD" id="cd06579">
    <property type="entry name" value="TM_PBP1_transp_AraH_like"/>
    <property type="match status" value="1"/>
</dbReference>
<feature type="transmembrane region" description="Helical" evidence="6">
    <location>
        <begin position="83"/>
        <end position="104"/>
    </location>
</feature>
<feature type="transmembrane region" description="Helical" evidence="6">
    <location>
        <begin position="214"/>
        <end position="239"/>
    </location>
</feature>
<evidence type="ECO:0000313" key="7">
    <source>
        <dbReference type="EMBL" id="EPR37772.1"/>
    </source>
</evidence>
<gene>
    <name evidence="7" type="ORF">dsmv_2983</name>
</gene>
<evidence type="ECO:0000256" key="1">
    <source>
        <dbReference type="ARBA" id="ARBA00004651"/>
    </source>
</evidence>
<feature type="transmembrane region" description="Helical" evidence="6">
    <location>
        <begin position="269"/>
        <end position="290"/>
    </location>
</feature>
<dbReference type="EMBL" id="ATHJ01000099">
    <property type="protein sequence ID" value="EPR37772.1"/>
    <property type="molecule type" value="Genomic_DNA"/>
</dbReference>
<dbReference type="OrthoDB" id="5422926at2"/>
<feature type="transmembrane region" description="Helical" evidence="6">
    <location>
        <begin position="296"/>
        <end position="314"/>
    </location>
</feature>
<dbReference type="eggNOG" id="COG1172">
    <property type="taxonomic scope" value="Bacteria"/>
</dbReference>
<feature type="transmembrane region" description="Helical" evidence="6">
    <location>
        <begin position="165"/>
        <end position="183"/>
    </location>
</feature>
<protein>
    <submittedName>
        <fullName evidence="7">ABC-type transporter, integral membrane subunit</fullName>
    </submittedName>
</protein>
<dbReference type="PANTHER" id="PTHR32196:SF63">
    <property type="entry name" value="INNER MEMBRANE ABC TRANSPORTER PERMEASE PROTEIN YJFF"/>
    <property type="match status" value="1"/>
</dbReference>
<dbReference type="PATRIC" id="fig|1121405.3.peg.3059"/>
<evidence type="ECO:0000256" key="3">
    <source>
        <dbReference type="ARBA" id="ARBA00022692"/>
    </source>
</evidence>
<comment type="caution">
    <text evidence="7">The sequence shown here is derived from an EMBL/GenBank/DDBJ whole genome shotgun (WGS) entry which is preliminary data.</text>
</comment>
<dbReference type="InterPro" id="IPR001851">
    <property type="entry name" value="ABC_transp_permease"/>
</dbReference>
<evidence type="ECO:0000313" key="8">
    <source>
        <dbReference type="Proteomes" id="UP000014977"/>
    </source>
</evidence>
<evidence type="ECO:0000256" key="5">
    <source>
        <dbReference type="ARBA" id="ARBA00023136"/>
    </source>
</evidence>
<name>S7TKR1_DESML</name>
<keyword evidence="3 6" id="KW-0812">Transmembrane</keyword>
<dbReference type="AlphaFoldDB" id="S7TKR1"/>
<organism evidence="7 8">
    <name type="scientific">Desulfococcus multivorans DSM 2059</name>
    <dbReference type="NCBI Taxonomy" id="1121405"/>
    <lineage>
        <taxon>Bacteria</taxon>
        <taxon>Pseudomonadati</taxon>
        <taxon>Thermodesulfobacteriota</taxon>
        <taxon>Desulfobacteria</taxon>
        <taxon>Desulfobacterales</taxon>
        <taxon>Desulfococcaceae</taxon>
        <taxon>Desulfococcus</taxon>
    </lineage>
</organism>
<feature type="transmembrane region" description="Helical" evidence="6">
    <location>
        <begin position="40"/>
        <end position="63"/>
    </location>
</feature>
<feature type="transmembrane region" description="Helical" evidence="6">
    <location>
        <begin position="245"/>
        <end position="262"/>
    </location>
</feature>
<dbReference type="Proteomes" id="UP000014977">
    <property type="component" value="Unassembled WGS sequence"/>
</dbReference>
<dbReference type="RefSeq" id="WP_020878050.1">
    <property type="nucleotide sequence ID" value="NZ_ATHJ01000099.1"/>
</dbReference>
<accession>S7TKR1</accession>
<proteinExistence type="predicted"/>
<dbReference type="Pfam" id="PF02653">
    <property type="entry name" value="BPD_transp_2"/>
    <property type="match status" value="1"/>
</dbReference>